<dbReference type="Pfam" id="PF16015">
    <property type="entry name" value="Promethin"/>
    <property type="match status" value="1"/>
</dbReference>
<dbReference type="Proteomes" id="UP001392437">
    <property type="component" value="Unassembled WGS sequence"/>
</dbReference>
<keyword evidence="2" id="KW-1133">Transmembrane helix</keyword>
<organism evidence="3 4">
    <name type="scientific">Apiospora kogelbergensis</name>
    <dbReference type="NCBI Taxonomy" id="1337665"/>
    <lineage>
        <taxon>Eukaryota</taxon>
        <taxon>Fungi</taxon>
        <taxon>Dikarya</taxon>
        <taxon>Ascomycota</taxon>
        <taxon>Pezizomycotina</taxon>
        <taxon>Sordariomycetes</taxon>
        <taxon>Xylariomycetidae</taxon>
        <taxon>Amphisphaeriales</taxon>
        <taxon>Apiosporaceae</taxon>
        <taxon>Apiospora</taxon>
    </lineage>
</organism>
<feature type="region of interest" description="Disordered" evidence="1">
    <location>
        <begin position="154"/>
        <end position="180"/>
    </location>
</feature>
<keyword evidence="2" id="KW-0812">Transmembrane</keyword>
<gene>
    <name evidence="3" type="ORF">PG999_003989</name>
</gene>
<evidence type="ECO:0000313" key="4">
    <source>
        <dbReference type="Proteomes" id="UP001392437"/>
    </source>
</evidence>
<name>A0AAW0R585_9PEZI</name>
<reference evidence="3 4" key="1">
    <citation type="submission" date="2023-01" db="EMBL/GenBank/DDBJ databases">
        <title>Analysis of 21 Apiospora genomes using comparative genomics revels a genus with tremendous synthesis potential of carbohydrate active enzymes and secondary metabolites.</title>
        <authorList>
            <person name="Sorensen T."/>
        </authorList>
    </citation>
    <scope>NUCLEOTIDE SEQUENCE [LARGE SCALE GENOMIC DNA]</scope>
    <source>
        <strain evidence="3 4">CBS 117206</strain>
    </source>
</reference>
<accession>A0AAW0R585</accession>
<keyword evidence="2" id="KW-0472">Membrane</keyword>
<comment type="caution">
    <text evidence="3">The sequence shown here is derived from an EMBL/GenBank/DDBJ whole genome shotgun (WGS) entry which is preliminary data.</text>
</comment>
<dbReference type="AlphaFoldDB" id="A0AAW0R585"/>
<evidence type="ECO:0000256" key="2">
    <source>
        <dbReference type="SAM" id="Phobius"/>
    </source>
</evidence>
<feature type="transmembrane region" description="Helical" evidence="2">
    <location>
        <begin position="98"/>
        <end position="124"/>
    </location>
</feature>
<sequence>MGVNGNQSKSKADVNGMLAYGQRQVDRVVSAPTRQKAYDATTNFAQERPMTFAFVVSQSVFSLLPLMLFASFAVSTVVFVLVCGLLFSLFWIGLATLLLVPTLLVTFSVAVLVWLWAVATFLFARRVYHMVPASMRGDVAIRIPGSDGRQIVVPKKGASNPRNKTYSADTDGGERQEREGRVFSVDDVDVDVKSEATEAKR</sequence>
<keyword evidence="4" id="KW-1185">Reference proteome</keyword>
<protein>
    <submittedName>
        <fullName evidence="3">Uncharacterized protein</fullName>
    </submittedName>
</protein>
<proteinExistence type="predicted"/>
<evidence type="ECO:0000313" key="3">
    <source>
        <dbReference type="EMBL" id="KAK8124071.1"/>
    </source>
</evidence>
<dbReference type="EMBL" id="JAQQWP010000003">
    <property type="protein sequence ID" value="KAK8124071.1"/>
    <property type="molecule type" value="Genomic_DNA"/>
</dbReference>
<evidence type="ECO:0000256" key="1">
    <source>
        <dbReference type="SAM" id="MobiDB-lite"/>
    </source>
</evidence>
<feature type="transmembrane region" description="Helical" evidence="2">
    <location>
        <begin position="66"/>
        <end position="92"/>
    </location>
</feature>